<feature type="compositionally biased region" description="Low complexity" evidence="1">
    <location>
        <begin position="13"/>
        <end position="28"/>
    </location>
</feature>
<dbReference type="VEuPathDB" id="CryptoDB:Cvel_31278"/>
<feature type="region of interest" description="Disordered" evidence="1">
    <location>
        <begin position="1"/>
        <end position="64"/>
    </location>
</feature>
<organism evidence="2">
    <name type="scientific">Chromera velia CCMP2878</name>
    <dbReference type="NCBI Taxonomy" id="1169474"/>
    <lineage>
        <taxon>Eukaryota</taxon>
        <taxon>Sar</taxon>
        <taxon>Alveolata</taxon>
        <taxon>Colpodellida</taxon>
        <taxon>Chromeraceae</taxon>
        <taxon>Chromera</taxon>
    </lineage>
</organism>
<protein>
    <submittedName>
        <fullName evidence="2">Uncharacterized protein</fullName>
    </submittedName>
</protein>
<dbReference type="EMBL" id="CDMZ01003774">
    <property type="protein sequence ID" value="CEM47546.1"/>
    <property type="molecule type" value="Genomic_DNA"/>
</dbReference>
<sequence>MNQHNPIHPQQCASTSSASALASPISSISKKRDRNQVWSFGSGRVGTVGHPAGGGLPTLPLPSHPSTSSSLFLLEFGGGGGGGAVAVLPRIPTQRDVMMSDEEEE</sequence>
<accession>A0A0G4HT74</accession>
<name>A0A0G4HT74_9ALVE</name>
<evidence type="ECO:0000256" key="1">
    <source>
        <dbReference type="SAM" id="MobiDB-lite"/>
    </source>
</evidence>
<dbReference type="AlphaFoldDB" id="A0A0G4HT74"/>
<evidence type="ECO:0000313" key="2">
    <source>
        <dbReference type="EMBL" id="CEM47546.1"/>
    </source>
</evidence>
<feature type="compositionally biased region" description="Gly residues" evidence="1">
    <location>
        <begin position="43"/>
        <end position="56"/>
    </location>
</feature>
<proteinExistence type="predicted"/>
<gene>
    <name evidence="2" type="ORF">Cvel_31278</name>
</gene>
<reference evidence="2" key="1">
    <citation type="submission" date="2014-11" db="EMBL/GenBank/DDBJ databases">
        <authorList>
            <person name="Otto D Thomas"/>
            <person name="Naeem Raeece"/>
        </authorList>
    </citation>
    <scope>NUCLEOTIDE SEQUENCE</scope>
</reference>